<dbReference type="Pfam" id="PF03816">
    <property type="entry name" value="LytR_cpsA_psr"/>
    <property type="match status" value="1"/>
</dbReference>
<evidence type="ECO:0000256" key="1">
    <source>
        <dbReference type="ARBA" id="ARBA00006068"/>
    </source>
</evidence>
<evidence type="ECO:0000259" key="3">
    <source>
        <dbReference type="Pfam" id="PF03816"/>
    </source>
</evidence>
<name>A0AA43XM44_9CLOT</name>
<organism evidence="4 5">
    <name type="scientific">Isachenkonia alkalipeptolytica</name>
    <dbReference type="NCBI Taxonomy" id="2565777"/>
    <lineage>
        <taxon>Bacteria</taxon>
        <taxon>Bacillati</taxon>
        <taxon>Bacillota</taxon>
        <taxon>Clostridia</taxon>
        <taxon>Eubacteriales</taxon>
        <taxon>Clostridiaceae</taxon>
        <taxon>Isachenkonia</taxon>
    </lineage>
</organism>
<dbReference type="InterPro" id="IPR050922">
    <property type="entry name" value="LytR/CpsA/Psr_CW_biosynth"/>
</dbReference>
<keyword evidence="5" id="KW-1185">Reference proteome</keyword>
<dbReference type="PANTHER" id="PTHR33392">
    <property type="entry name" value="POLYISOPRENYL-TEICHOIC ACID--PEPTIDOGLYCAN TEICHOIC ACID TRANSFERASE TAGU"/>
    <property type="match status" value="1"/>
</dbReference>
<feature type="compositionally biased region" description="Acidic residues" evidence="2">
    <location>
        <begin position="70"/>
        <end position="102"/>
    </location>
</feature>
<comment type="caution">
    <text evidence="4">The sequence shown here is derived from an EMBL/GenBank/DDBJ whole genome shotgun (WGS) entry which is preliminary data.</text>
</comment>
<dbReference type="Gene3D" id="3.40.630.190">
    <property type="entry name" value="LCP protein"/>
    <property type="match status" value="1"/>
</dbReference>
<evidence type="ECO:0000256" key="2">
    <source>
        <dbReference type="SAM" id="MobiDB-lite"/>
    </source>
</evidence>
<dbReference type="Proteomes" id="UP000449710">
    <property type="component" value="Unassembled WGS sequence"/>
</dbReference>
<reference evidence="4 5" key="1">
    <citation type="submission" date="2019-04" db="EMBL/GenBank/DDBJ databases">
        <title>Isachenkonia alkalipeptolytica gen. nov. sp. nov. a new anaerobic, alkiliphilic organothrophic bacterium capable to reduce synthesized ferrihydrite isolated from a soda lake.</title>
        <authorList>
            <person name="Toshchakov S.V."/>
            <person name="Zavarzina D.G."/>
            <person name="Zhilina T.N."/>
            <person name="Kostrikina N.A."/>
            <person name="Kublanov I.V."/>
        </authorList>
    </citation>
    <scope>NUCLEOTIDE SEQUENCE [LARGE SCALE GENOMIC DNA]</scope>
    <source>
        <strain evidence="4 5">Z-1701</strain>
    </source>
</reference>
<feature type="region of interest" description="Disordered" evidence="2">
    <location>
        <begin position="51"/>
        <end position="116"/>
    </location>
</feature>
<gene>
    <name evidence="4" type="ORF">ISALK_10325</name>
</gene>
<evidence type="ECO:0000313" key="4">
    <source>
        <dbReference type="EMBL" id="NBG88896.1"/>
    </source>
</evidence>
<feature type="compositionally biased region" description="Acidic residues" evidence="2">
    <location>
        <begin position="51"/>
        <end position="63"/>
    </location>
</feature>
<evidence type="ECO:0000313" key="5">
    <source>
        <dbReference type="Proteomes" id="UP000449710"/>
    </source>
</evidence>
<dbReference type="EMBL" id="SUMG01000013">
    <property type="protein sequence ID" value="NBG88896.1"/>
    <property type="molecule type" value="Genomic_DNA"/>
</dbReference>
<feature type="compositionally biased region" description="Basic and acidic residues" evidence="2">
    <location>
        <begin position="103"/>
        <end position="116"/>
    </location>
</feature>
<comment type="similarity">
    <text evidence="1">Belongs to the LytR/CpsA/Psr (LCP) family.</text>
</comment>
<sequence>MRLLNKLKTIDKRKKILLVFVLALLIPLAVYGITTGVRMYRVYQNVHDPLEEEEIGEGEDPKDEDFREDYIEDPLPEDQDMDEGDYNEEDIDETDTAGDQESEEHKPTDDFPGGDRVHEDLDLISITGENIWDFQEIDRPLYHSSGSRKNPKHLNILLLGLDEAIDEPGRSDAIMVARLNTETEEAAILSIPRDTYVHIPSQGYSKAGHATAYGGTSLAMDTVENFLNISIDHYIRVDMAGFEHSVDALGGVTMDIPERLVQKDGKVLFEEGTTHLDGEAALEYTRARQLKEGSGGDLGRIQRQQQVLFEMLRTIRSELSMEEALTFMEQIAPYIRTDIGPGLIMDHWGAFNDLDFSAMDLRTLPGSGFFHEDIYYYRVPVENARIVIEDMAP</sequence>
<proteinExistence type="inferred from homology"/>
<protein>
    <submittedName>
        <fullName evidence="4">LytR family transcriptional regulator</fullName>
    </submittedName>
</protein>
<dbReference type="NCBIfam" id="TIGR00350">
    <property type="entry name" value="lytR_cpsA_psr"/>
    <property type="match status" value="1"/>
</dbReference>
<dbReference type="InterPro" id="IPR004474">
    <property type="entry name" value="LytR_CpsA_psr"/>
</dbReference>
<dbReference type="RefSeq" id="WP_160722002.1">
    <property type="nucleotide sequence ID" value="NZ_SUMG01000013.1"/>
</dbReference>
<dbReference type="PANTHER" id="PTHR33392:SF6">
    <property type="entry name" value="POLYISOPRENYL-TEICHOIC ACID--PEPTIDOGLYCAN TEICHOIC ACID TRANSFERASE TAGU"/>
    <property type="match status" value="1"/>
</dbReference>
<accession>A0AA43XM44</accession>
<dbReference type="AlphaFoldDB" id="A0AA43XM44"/>
<feature type="domain" description="Cell envelope-related transcriptional attenuator" evidence="3">
    <location>
        <begin position="170"/>
        <end position="316"/>
    </location>
</feature>